<organism evidence="2 3">
    <name type="scientific">Chryseobacterium luquanense</name>
    <dbReference type="NCBI Taxonomy" id="2983766"/>
    <lineage>
        <taxon>Bacteria</taxon>
        <taxon>Pseudomonadati</taxon>
        <taxon>Bacteroidota</taxon>
        <taxon>Flavobacteriia</taxon>
        <taxon>Flavobacteriales</taxon>
        <taxon>Weeksellaceae</taxon>
        <taxon>Chryseobacterium group</taxon>
        <taxon>Chryseobacterium</taxon>
    </lineage>
</organism>
<proteinExistence type="predicted"/>
<keyword evidence="3" id="KW-1185">Reference proteome</keyword>
<dbReference type="Proteomes" id="UP001070176">
    <property type="component" value="Unassembled WGS sequence"/>
</dbReference>
<dbReference type="RefSeq" id="WP_267282786.1">
    <property type="nucleotide sequence ID" value="NZ_JAOVZV010000022.1"/>
</dbReference>
<evidence type="ECO:0000313" key="2">
    <source>
        <dbReference type="EMBL" id="MCX8534339.1"/>
    </source>
</evidence>
<reference evidence="2" key="1">
    <citation type="submission" date="2022-10" db="EMBL/GenBank/DDBJ databases">
        <title>Chryseobacterium sp. nov., a novel bacterial species.</title>
        <authorList>
            <person name="Cao Y."/>
        </authorList>
    </citation>
    <scope>NUCLEOTIDE SEQUENCE</scope>
    <source>
        <strain evidence="2">KC 927</strain>
    </source>
</reference>
<evidence type="ECO:0000256" key="1">
    <source>
        <dbReference type="SAM" id="MobiDB-lite"/>
    </source>
</evidence>
<comment type="caution">
    <text evidence="2">The sequence shown here is derived from an EMBL/GenBank/DDBJ whole genome shotgun (WGS) entry which is preliminary data.</text>
</comment>
<gene>
    <name evidence="2" type="ORF">OEA66_18495</name>
</gene>
<evidence type="ECO:0000313" key="3">
    <source>
        <dbReference type="Proteomes" id="UP001070176"/>
    </source>
</evidence>
<accession>A0ABT3Y845</accession>
<name>A0ABT3Y845_9FLAO</name>
<protein>
    <submittedName>
        <fullName evidence="2">Uncharacterized protein</fullName>
    </submittedName>
</protein>
<dbReference type="EMBL" id="JAOVZV010000022">
    <property type="protein sequence ID" value="MCX8534339.1"/>
    <property type="molecule type" value="Genomic_DNA"/>
</dbReference>
<feature type="region of interest" description="Disordered" evidence="1">
    <location>
        <begin position="16"/>
        <end position="51"/>
    </location>
</feature>
<sequence length="51" mass="5530">MARIVIDKNFHPGGIAKKAGNTFTPDVRRTARPASTDSNIRSAPPIRKKGN</sequence>